<dbReference type="PRINTS" id="PR00080">
    <property type="entry name" value="SDRFAMILY"/>
</dbReference>
<protein>
    <submittedName>
        <fullName evidence="4">Uncharacterized protein</fullName>
    </submittedName>
</protein>
<reference evidence="5" key="1">
    <citation type="journal article" date="2010" name="Genome Biol.">
        <title>Genome sequence of the necrotrophic plant pathogen Pythium ultimum reveals original pathogenicity mechanisms and effector repertoire.</title>
        <authorList>
            <person name="Levesque C.A."/>
            <person name="Brouwer H."/>
            <person name="Cano L."/>
            <person name="Hamilton J.P."/>
            <person name="Holt C."/>
            <person name="Huitema E."/>
            <person name="Raffaele S."/>
            <person name="Robideau G.P."/>
            <person name="Thines M."/>
            <person name="Win J."/>
            <person name="Zerillo M.M."/>
            <person name="Beakes G.W."/>
            <person name="Boore J.L."/>
            <person name="Busam D."/>
            <person name="Dumas B."/>
            <person name="Ferriera S."/>
            <person name="Fuerstenberg S.I."/>
            <person name="Gachon C.M."/>
            <person name="Gaulin E."/>
            <person name="Govers F."/>
            <person name="Grenville-Briggs L."/>
            <person name="Horner N."/>
            <person name="Hostetler J."/>
            <person name="Jiang R.H."/>
            <person name="Johnson J."/>
            <person name="Krajaejun T."/>
            <person name="Lin H."/>
            <person name="Meijer H.J."/>
            <person name="Moore B."/>
            <person name="Morris P."/>
            <person name="Phuntmart V."/>
            <person name="Puiu D."/>
            <person name="Shetty J."/>
            <person name="Stajich J.E."/>
            <person name="Tripathy S."/>
            <person name="Wawra S."/>
            <person name="van West P."/>
            <person name="Whitty B.R."/>
            <person name="Coutinho P.M."/>
            <person name="Henrissat B."/>
            <person name="Martin F."/>
            <person name="Thomas P.D."/>
            <person name="Tyler B.M."/>
            <person name="De Vries R.P."/>
            <person name="Kamoun S."/>
            <person name="Yandell M."/>
            <person name="Tisserat N."/>
            <person name="Buell C.R."/>
        </authorList>
    </citation>
    <scope>NUCLEOTIDE SEQUENCE</scope>
    <source>
        <strain evidence="5">DAOM:BR144</strain>
    </source>
</reference>
<dbReference type="InterPro" id="IPR051911">
    <property type="entry name" value="SDR_oxidoreductase"/>
</dbReference>
<comment type="similarity">
    <text evidence="1 3">Belongs to the short-chain dehydrogenases/reductases (SDR) family.</text>
</comment>
<dbReference type="HOGENOM" id="CLU_010194_2_9_1"/>
<evidence type="ECO:0000256" key="1">
    <source>
        <dbReference type="ARBA" id="ARBA00006484"/>
    </source>
</evidence>
<dbReference type="Pfam" id="PF00106">
    <property type="entry name" value="adh_short"/>
    <property type="match status" value="1"/>
</dbReference>
<evidence type="ECO:0000256" key="3">
    <source>
        <dbReference type="RuleBase" id="RU000363"/>
    </source>
</evidence>
<dbReference type="EMBL" id="GL376634">
    <property type="status" value="NOT_ANNOTATED_CDS"/>
    <property type="molecule type" value="Genomic_DNA"/>
</dbReference>
<dbReference type="PROSITE" id="PS00061">
    <property type="entry name" value="ADH_SHORT"/>
    <property type="match status" value="1"/>
</dbReference>
<sequence length="293" mass="31502">MATQASSTVWFITGCSSGIGRELALAALERGDKVIATARNVDKLDELRQHGAHTIALDVTWTDEAVQKVVADAIEHCGGIDILVNNAGYSLVGATDQCSEKEIFDEFNTNVFGVYKMLRAVLPYMRKQKSGVIANIGSIVGWRAFPATGVYCTTKFAVAGLSESLRAEVAHLNIDVTCIDLGAFRTSFGNNRVQAKQSTEDAGPAVEQMKKRLDAMSGKQPGDPVKAAKVLVEVLTKTGRCAGRTLPTRLAVGSDAAPFIYNVLEKGRRELDEWVDITSGTDHEDAANSPRLA</sequence>
<keyword evidence="2" id="KW-0560">Oxidoreductase</keyword>
<organism evidence="4 5">
    <name type="scientific">Globisporangium ultimum (strain ATCC 200006 / CBS 805.95 / DAOM BR144)</name>
    <name type="common">Pythium ultimum</name>
    <dbReference type="NCBI Taxonomy" id="431595"/>
    <lineage>
        <taxon>Eukaryota</taxon>
        <taxon>Sar</taxon>
        <taxon>Stramenopiles</taxon>
        <taxon>Oomycota</taxon>
        <taxon>Peronosporomycetes</taxon>
        <taxon>Pythiales</taxon>
        <taxon>Pythiaceae</taxon>
        <taxon>Globisporangium</taxon>
    </lineage>
</organism>
<dbReference type="AlphaFoldDB" id="K3WB13"/>
<dbReference type="InterPro" id="IPR036291">
    <property type="entry name" value="NAD(P)-bd_dom_sf"/>
</dbReference>
<reference evidence="5" key="2">
    <citation type="submission" date="2010-04" db="EMBL/GenBank/DDBJ databases">
        <authorList>
            <person name="Buell R."/>
            <person name="Hamilton J."/>
            <person name="Hostetler J."/>
        </authorList>
    </citation>
    <scope>NUCLEOTIDE SEQUENCE [LARGE SCALE GENOMIC DNA]</scope>
    <source>
        <strain evidence="5">DAOM:BR144</strain>
    </source>
</reference>
<dbReference type="InterPro" id="IPR020904">
    <property type="entry name" value="Sc_DH/Rdtase_CS"/>
</dbReference>
<dbReference type="PANTHER" id="PTHR43976">
    <property type="entry name" value="SHORT CHAIN DEHYDROGENASE"/>
    <property type="match status" value="1"/>
</dbReference>
<dbReference type="Gene3D" id="3.40.50.720">
    <property type="entry name" value="NAD(P)-binding Rossmann-like Domain"/>
    <property type="match status" value="1"/>
</dbReference>
<dbReference type="OMA" id="AGWHADP"/>
<dbReference type="STRING" id="431595.K3WB13"/>
<dbReference type="Proteomes" id="UP000019132">
    <property type="component" value="Unassembled WGS sequence"/>
</dbReference>
<dbReference type="CDD" id="cd05374">
    <property type="entry name" value="17beta-HSD-like_SDR_c"/>
    <property type="match status" value="1"/>
</dbReference>
<dbReference type="EnsemblProtists" id="PYU1_T002154">
    <property type="protein sequence ID" value="PYU1_T002154"/>
    <property type="gene ID" value="PYU1_G002152"/>
</dbReference>
<evidence type="ECO:0000256" key="2">
    <source>
        <dbReference type="ARBA" id="ARBA00023002"/>
    </source>
</evidence>
<dbReference type="PANTHER" id="PTHR43976:SF16">
    <property type="entry name" value="SHORT-CHAIN DEHYDROGENASE_REDUCTASE FAMILY PROTEIN"/>
    <property type="match status" value="1"/>
</dbReference>
<dbReference type="PRINTS" id="PR00081">
    <property type="entry name" value="GDHRDH"/>
</dbReference>
<dbReference type="InterPro" id="IPR002347">
    <property type="entry name" value="SDR_fam"/>
</dbReference>
<reference evidence="4" key="3">
    <citation type="submission" date="2015-02" db="UniProtKB">
        <authorList>
            <consortium name="EnsemblProtists"/>
        </authorList>
    </citation>
    <scope>IDENTIFICATION</scope>
    <source>
        <strain evidence="4">DAOM BR144</strain>
    </source>
</reference>
<evidence type="ECO:0000313" key="4">
    <source>
        <dbReference type="EnsemblProtists" id="PYU1_T002154"/>
    </source>
</evidence>
<name>K3WB13_GLOUD</name>
<evidence type="ECO:0000313" key="5">
    <source>
        <dbReference type="Proteomes" id="UP000019132"/>
    </source>
</evidence>
<dbReference type="eggNOG" id="KOG1205">
    <property type="taxonomic scope" value="Eukaryota"/>
</dbReference>
<dbReference type="VEuPathDB" id="FungiDB:PYU1_G002152"/>
<dbReference type="SUPFAM" id="SSF51735">
    <property type="entry name" value="NAD(P)-binding Rossmann-fold domains"/>
    <property type="match status" value="1"/>
</dbReference>
<dbReference type="GO" id="GO:0016491">
    <property type="term" value="F:oxidoreductase activity"/>
    <property type="evidence" value="ECO:0007669"/>
    <property type="project" value="UniProtKB-KW"/>
</dbReference>
<accession>K3WB13</accession>
<keyword evidence="5" id="KW-1185">Reference proteome</keyword>
<proteinExistence type="inferred from homology"/>
<dbReference type="InParanoid" id="K3WB13"/>